<proteinExistence type="predicted"/>
<comment type="caution">
    <text evidence="1">The sequence shown here is derived from an EMBL/GenBank/DDBJ whole genome shotgun (WGS) entry which is preliminary data.</text>
</comment>
<reference evidence="2" key="1">
    <citation type="journal article" date="2022" name="Mol. Ecol. Resour.">
        <title>The genomes of chicory, endive, great burdock and yacon provide insights into Asteraceae palaeo-polyploidization history and plant inulin production.</title>
        <authorList>
            <person name="Fan W."/>
            <person name="Wang S."/>
            <person name="Wang H."/>
            <person name="Wang A."/>
            <person name="Jiang F."/>
            <person name="Liu H."/>
            <person name="Zhao H."/>
            <person name="Xu D."/>
            <person name="Zhang Y."/>
        </authorList>
    </citation>
    <scope>NUCLEOTIDE SEQUENCE [LARGE SCALE GENOMIC DNA]</scope>
    <source>
        <strain evidence="2">cv. Yunnan</strain>
    </source>
</reference>
<gene>
    <name evidence="1" type="ORF">L1987_61516</name>
</gene>
<dbReference type="EMBL" id="CM042038">
    <property type="protein sequence ID" value="KAI3730346.1"/>
    <property type="molecule type" value="Genomic_DNA"/>
</dbReference>
<protein>
    <submittedName>
        <fullName evidence="1">Uncharacterized protein</fullName>
    </submittedName>
</protein>
<reference evidence="1 2" key="2">
    <citation type="journal article" date="2022" name="Mol. Ecol. Resour.">
        <title>The genomes of chicory, endive, great burdock and yacon provide insights into Asteraceae paleo-polyploidization history and plant inulin production.</title>
        <authorList>
            <person name="Fan W."/>
            <person name="Wang S."/>
            <person name="Wang H."/>
            <person name="Wang A."/>
            <person name="Jiang F."/>
            <person name="Liu H."/>
            <person name="Zhao H."/>
            <person name="Xu D."/>
            <person name="Zhang Y."/>
        </authorList>
    </citation>
    <scope>NUCLEOTIDE SEQUENCE [LARGE SCALE GENOMIC DNA]</scope>
    <source>
        <strain evidence="2">cv. Yunnan</strain>
        <tissue evidence="1">Leaves</tissue>
    </source>
</reference>
<keyword evidence="2" id="KW-1185">Reference proteome</keyword>
<dbReference type="Proteomes" id="UP001056120">
    <property type="component" value="Linkage Group LG21"/>
</dbReference>
<evidence type="ECO:0000313" key="1">
    <source>
        <dbReference type="EMBL" id="KAI3730346.1"/>
    </source>
</evidence>
<evidence type="ECO:0000313" key="2">
    <source>
        <dbReference type="Proteomes" id="UP001056120"/>
    </source>
</evidence>
<sequence length="96" mass="10857">MYCFCHRLGKCTTYIVSRRAATESDTIRTGILSPPELGQVADQQSGSKSDHQSRPKRIVHKPVRFRDLLACIQSKSNYSKTHARTRIISKLPGKEI</sequence>
<organism evidence="1 2">
    <name type="scientific">Smallanthus sonchifolius</name>
    <dbReference type="NCBI Taxonomy" id="185202"/>
    <lineage>
        <taxon>Eukaryota</taxon>
        <taxon>Viridiplantae</taxon>
        <taxon>Streptophyta</taxon>
        <taxon>Embryophyta</taxon>
        <taxon>Tracheophyta</taxon>
        <taxon>Spermatophyta</taxon>
        <taxon>Magnoliopsida</taxon>
        <taxon>eudicotyledons</taxon>
        <taxon>Gunneridae</taxon>
        <taxon>Pentapetalae</taxon>
        <taxon>asterids</taxon>
        <taxon>campanulids</taxon>
        <taxon>Asterales</taxon>
        <taxon>Asteraceae</taxon>
        <taxon>Asteroideae</taxon>
        <taxon>Heliantheae alliance</taxon>
        <taxon>Millerieae</taxon>
        <taxon>Smallanthus</taxon>
    </lineage>
</organism>
<name>A0ACB9C7U7_9ASTR</name>
<accession>A0ACB9C7U7</accession>